<dbReference type="InterPro" id="IPR006187">
    <property type="entry name" value="Claudin"/>
</dbReference>
<protein>
    <submittedName>
        <fullName evidence="11">Claudin-16-like</fullName>
    </submittedName>
</protein>
<evidence type="ECO:0000256" key="8">
    <source>
        <dbReference type="ARBA" id="ARBA00022989"/>
    </source>
</evidence>
<evidence type="ECO:0000256" key="10">
    <source>
        <dbReference type="SAM" id="Phobius"/>
    </source>
</evidence>
<evidence type="ECO:0000256" key="4">
    <source>
        <dbReference type="ARBA" id="ARBA00022427"/>
    </source>
</evidence>
<dbReference type="PROSITE" id="PS01346">
    <property type="entry name" value="CLAUDIN"/>
    <property type="match status" value="1"/>
</dbReference>
<name>A0A4W3GM69_CALMI</name>
<dbReference type="InterPro" id="IPR003927">
    <property type="entry name" value="Claudin16"/>
</dbReference>
<evidence type="ECO:0000313" key="11">
    <source>
        <dbReference type="Ensembl" id="ENSCMIP00000003995.1"/>
    </source>
</evidence>
<keyword evidence="5" id="KW-1003">Cell membrane</keyword>
<proteinExistence type="inferred from homology"/>
<dbReference type="GeneTree" id="ENSGT00730000111162"/>
<keyword evidence="9 10" id="KW-0472">Membrane</keyword>
<gene>
    <name evidence="11" type="primary">LOC103181435</name>
</gene>
<dbReference type="PANTHER" id="PTHR12002">
    <property type="entry name" value="CLAUDIN"/>
    <property type="match status" value="1"/>
</dbReference>
<dbReference type="Gene3D" id="1.20.140.150">
    <property type="match status" value="1"/>
</dbReference>
<evidence type="ECO:0000256" key="9">
    <source>
        <dbReference type="ARBA" id="ARBA00023136"/>
    </source>
</evidence>
<keyword evidence="12" id="KW-1185">Reference proteome</keyword>
<sequence>LRSVTNPPHPLPSHCQVLWDAILREGRNINATMILMVQILAFSLALLSTLFLIVATWTDCWMVNSDDSLEVSQKCRGLWWECVTNNVDGIRTCDQYDSILAEHPFKIVLTRALMITSDILTGFGLIVLILGLECVKILKDEPQVKLRICYVAGFILGMGGVLGMVGSVWYAVDVYVERVTLLFHNIFLGIHYEFGWSCWLGMVGSTGCFLASVLLTCCICLFRDPRSNRHELSFHQNTRTHTGKMYAMDSRV</sequence>
<keyword evidence="6 10" id="KW-0812">Transmembrane</keyword>
<dbReference type="OMA" id="VTSKMYT"/>
<dbReference type="GO" id="GO:0005198">
    <property type="term" value="F:structural molecule activity"/>
    <property type="evidence" value="ECO:0007669"/>
    <property type="project" value="InterPro"/>
</dbReference>
<dbReference type="PRINTS" id="PR01447">
    <property type="entry name" value="CLAUDIN16"/>
</dbReference>
<dbReference type="GO" id="GO:0005886">
    <property type="term" value="C:plasma membrane"/>
    <property type="evidence" value="ECO:0007669"/>
    <property type="project" value="UniProtKB-SubCell"/>
</dbReference>
<reference evidence="11" key="4">
    <citation type="submission" date="2025-08" db="UniProtKB">
        <authorList>
            <consortium name="Ensembl"/>
        </authorList>
    </citation>
    <scope>IDENTIFICATION</scope>
</reference>
<reference evidence="12" key="1">
    <citation type="journal article" date="2006" name="Science">
        <title>Ancient noncoding elements conserved in the human genome.</title>
        <authorList>
            <person name="Venkatesh B."/>
            <person name="Kirkness E.F."/>
            <person name="Loh Y.H."/>
            <person name="Halpern A.L."/>
            <person name="Lee A.P."/>
            <person name="Johnson J."/>
            <person name="Dandona N."/>
            <person name="Viswanathan L.D."/>
            <person name="Tay A."/>
            <person name="Venter J.C."/>
            <person name="Strausberg R.L."/>
            <person name="Brenner S."/>
        </authorList>
    </citation>
    <scope>NUCLEOTIDE SEQUENCE [LARGE SCALE GENOMIC DNA]</scope>
</reference>
<dbReference type="PRINTS" id="PR01077">
    <property type="entry name" value="CLAUDIN"/>
</dbReference>
<keyword evidence="7" id="KW-0965">Cell junction</keyword>
<evidence type="ECO:0000256" key="5">
    <source>
        <dbReference type="ARBA" id="ARBA00022475"/>
    </source>
</evidence>
<evidence type="ECO:0000256" key="1">
    <source>
        <dbReference type="ARBA" id="ARBA00004435"/>
    </source>
</evidence>
<dbReference type="Ensembl" id="ENSCMIT00000004146.1">
    <property type="protein sequence ID" value="ENSCMIP00000003995.1"/>
    <property type="gene ID" value="ENSCMIG00000002383.1"/>
</dbReference>
<dbReference type="InterPro" id="IPR004031">
    <property type="entry name" value="PMP22/EMP/MP20/Claudin"/>
</dbReference>
<dbReference type="STRING" id="7868.ENSCMIP00000003995"/>
<dbReference type="Pfam" id="PF00822">
    <property type="entry name" value="PMP22_Claudin"/>
    <property type="match status" value="1"/>
</dbReference>
<organism evidence="11 12">
    <name type="scientific">Callorhinchus milii</name>
    <name type="common">Ghost shark</name>
    <dbReference type="NCBI Taxonomy" id="7868"/>
    <lineage>
        <taxon>Eukaryota</taxon>
        <taxon>Metazoa</taxon>
        <taxon>Chordata</taxon>
        <taxon>Craniata</taxon>
        <taxon>Vertebrata</taxon>
        <taxon>Chondrichthyes</taxon>
        <taxon>Holocephali</taxon>
        <taxon>Chimaeriformes</taxon>
        <taxon>Callorhinchidae</taxon>
        <taxon>Callorhinchus</taxon>
    </lineage>
</organism>
<comment type="similarity">
    <text evidence="3">Belongs to the claudin family.</text>
</comment>
<dbReference type="InParanoid" id="A0A4W3GM69"/>
<dbReference type="AlphaFoldDB" id="A0A4W3GM69"/>
<comment type="subcellular location">
    <subcellularLocation>
        <location evidence="1">Cell junction</location>
        <location evidence="1">Tight junction</location>
    </subcellularLocation>
    <subcellularLocation>
        <location evidence="2">Cell membrane</location>
        <topology evidence="2">Multi-pass membrane protein</topology>
    </subcellularLocation>
</comment>
<keyword evidence="4" id="KW-0796">Tight junction</keyword>
<accession>A0A4W3GM69</accession>
<reference evidence="11" key="5">
    <citation type="submission" date="2025-09" db="UniProtKB">
        <authorList>
            <consortium name="Ensembl"/>
        </authorList>
    </citation>
    <scope>IDENTIFICATION</scope>
</reference>
<feature type="transmembrane region" description="Helical" evidence="10">
    <location>
        <begin position="199"/>
        <end position="222"/>
    </location>
</feature>
<dbReference type="Proteomes" id="UP000314986">
    <property type="component" value="Unassembled WGS sequence"/>
</dbReference>
<reference evidence="12" key="2">
    <citation type="journal article" date="2007" name="PLoS Biol.">
        <title>Survey sequencing and comparative analysis of the elephant shark (Callorhinchus milii) genome.</title>
        <authorList>
            <person name="Venkatesh B."/>
            <person name="Kirkness E.F."/>
            <person name="Loh Y.H."/>
            <person name="Halpern A.L."/>
            <person name="Lee A.P."/>
            <person name="Johnson J."/>
            <person name="Dandona N."/>
            <person name="Viswanathan L.D."/>
            <person name="Tay A."/>
            <person name="Venter J.C."/>
            <person name="Strausberg R.L."/>
            <person name="Brenner S."/>
        </authorList>
    </citation>
    <scope>NUCLEOTIDE SEQUENCE [LARGE SCALE GENOMIC DNA]</scope>
</reference>
<dbReference type="InterPro" id="IPR017974">
    <property type="entry name" value="Claudin_CS"/>
</dbReference>
<evidence type="ECO:0000313" key="12">
    <source>
        <dbReference type="Proteomes" id="UP000314986"/>
    </source>
</evidence>
<evidence type="ECO:0000256" key="2">
    <source>
        <dbReference type="ARBA" id="ARBA00004651"/>
    </source>
</evidence>
<evidence type="ECO:0000256" key="3">
    <source>
        <dbReference type="ARBA" id="ARBA00008295"/>
    </source>
</evidence>
<dbReference type="GO" id="GO:0005923">
    <property type="term" value="C:bicellular tight junction"/>
    <property type="evidence" value="ECO:0007669"/>
    <property type="project" value="UniProtKB-SubCell"/>
</dbReference>
<keyword evidence="8 10" id="KW-1133">Transmembrane helix</keyword>
<evidence type="ECO:0000256" key="6">
    <source>
        <dbReference type="ARBA" id="ARBA00022692"/>
    </source>
</evidence>
<feature type="transmembrane region" description="Helical" evidence="10">
    <location>
        <begin position="150"/>
        <end position="172"/>
    </location>
</feature>
<feature type="transmembrane region" description="Helical" evidence="10">
    <location>
        <begin position="33"/>
        <end position="57"/>
    </location>
</feature>
<reference evidence="12" key="3">
    <citation type="journal article" date="2014" name="Nature">
        <title>Elephant shark genome provides unique insights into gnathostome evolution.</title>
        <authorList>
            <consortium name="International Elephant Shark Genome Sequencing Consortium"/>
            <person name="Venkatesh B."/>
            <person name="Lee A.P."/>
            <person name="Ravi V."/>
            <person name="Maurya A.K."/>
            <person name="Lian M.M."/>
            <person name="Swann J.B."/>
            <person name="Ohta Y."/>
            <person name="Flajnik M.F."/>
            <person name="Sutoh Y."/>
            <person name="Kasahara M."/>
            <person name="Hoon S."/>
            <person name="Gangu V."/>
            <person name="Roy S.W."/>
            <person name="Irimia M."/>
            <person name="Korzh V."/>
            <person name="Kondrychyn I."/>
            <person name="Lim Z.W."/>
            <person name="Tay B.H."/>
            <person name="Tohari S."/>
            <person name="Kong K.W."/>
            <person name="Ho S."/>
            <person name="Lorente-Galdos B."/>
            <person name="Quilez J."/>
            <person name="Marques-Bonet T."/>
            <person name="Raney B.J."/>
            <person name="Ingham P.W."/>
            <person name="Tay A."/>
            <person name="Hillier L.W."/>
            <person name="Minx P."/>
            <person name="Boehm T."/>
            <person name="Wilson R.K."/>
            <person name="Brenner S."/>
            <person name="Warren W.C."/>
        </authorList>
    </citation>
    <scope>NUCLEOTIDE SEQUENCE [LARGE SCALE GENOMIC DNA]</scope>
</reference>
<evidence type="ECO:0000256" key="7">
    <source>
        <dbReference type="ARBA" id="ARBA00022949"/>
    </source>
</evidence>